<dbReference type="CDD" id="cd12446">
    <property type="entry name" value="RRM_RBM25"/>
    <property type="match status" value="1"/>
</dbReference>
<dbReference type="InterPro" id="IPR012677">
    <property type="entry name" value="Nucleotide-bd_a/b_plait_sf"/>
</dbReference>
<keyword evidence="5" id="KW-1185">Reference proteome</keyword>
<dbReference type="Proteomes" id="UP000054217">
    <property type="component" value="Unassembled WGS sequence"/>
</dbReference>
<name>A0A0C3J1L0_PISTI</name>
<evidence type="ECO:0000259" key="3">
    <source>
        <dbReference type="PROSITE" id="PS50102"/>
    </source>
</evidence>
<sequence length="253" mass="27863">MQPAPNSRLGLGMRPPLPSYGQGPSISALAQQQQQQQMLHQPFHIMAPPTQKQTTLFVGSISGGISDDVLNRLLGACGPMKAFKRLITPANKPQGFGFVEYEDPDSAIRCINLLNGVELPALEDGCASKKLLIKADEKTKLFMDAYSAQKMKTDVDEAKVQEALQKITSLVEDINRSSQDAANRGLIDKERYVIPPHLHDLQEADLPEGQRGLVISEIAQFRERAAKREREKVREVRESIPHILSSTATTPSG</sequence>
<feature type="domain" description="RRM" evidence="3">
    <location>
        <begin position="54"/>
        <end position="138"/>
    </location>
</feature>
<dbReference type="Pfam" id="PF00076">
    <property type="entry name" value="RRM_1"/>
    <property type="match status" value="1"/>
</dbReference>
<dbReference type="InterPro" id="IPR035979">
    <property type="entry name" value="RBD_domain_sf"/>
</dbReference>
<dbReference type="InParanoid" id="A0A0C3J1L0"/>
<reference evidence="4 5" key="1">
    <citation type="submission" date="2014-04" db="EMBL/GenBank/DDBJ databases">
        <authorList>
            <consortium name="DOE Joint Genome Institute"/>
            <person name="Kuo A."/>
            <person name="Kohler A."/>
            <person name="Costa M.D."/>
            <person name="Nagy L.G."/>
            <person name="Floudas D."/>
            <person name="Copeland A."/>
            <person name="Barry K.W."/>
            <person name="Cichocki N."/>
            <person name="Veneault-Fourrey C."/>
            <person name="LaButti K."/>
            <person name="Lindquist E.A."/>
            <person name="Lipzen A."/>
            <person name="Lundell T."/>
            <person name="Morin E."/>
            <person name="Murat C."/>
            <person name="Sun H."/>
            <person name="Tunlid A."/>
            <person name="Henrissat B."/>
            <person name="Grigoriev I.V."/>
            <person name="Hibbett D.S."/>
            <person name="Martin F."/>
            <person name="Nordberg H.P."/>
            <person name="Cantor M.N."/>
            <person name="Hua S.X."/>
        </authorList>
    </citation>
    <scope>NUCLEOTIDE SEQUENCE [LARGE SCALE GENOMIC DNA]</scope>
    <source>
        <strain evidence="4 5">Marx 270</strain>
    </source>
</reference>
<keyword evidence="1" id="KW-0694">RNA-binding</keyword>
<evidence type="ECO:0000256" key="2">
    <source>
        <dbReference type="SAM" id="MobiDB-lite"/>
    </source>
</evidence>
<dbReference type="PROSITE" id="PS50102">
    <property type="entry name" value="RRM"/>
    <property type="match status" value="1"/>
</dbReference>
<dbReference type="GO" id="GO:0005681">
    <property type="term" value="C:spliceosomal complex"/>
    <property type="evidence" value="ECO:0007669"/>
    <property type="project" value="TreeGrafter"/>
</dbReference>
<accession>A0A0C3J1L0</accession>
<dbReference type="PANTHER" id="PTHR18806:SF4">
    <property type="entry name" value="RNA-BINDING PROTEIN 25"/>
    <property type="match status" value="1"/>
</dbReference>
<dbReference type="SMART" id="SM00360">
    <property type="entry name" value="RRM"/>
    <property type="match status" value="1"/>
</dbReference>
<dbReference type="OrthoDB" id="6275295at2759"/>
<proteinExistence type="predicted"/>
<dbReference type="STRING" id="870435.A0A0C3J1L0"/>
<evidence type="ECO:0000313" key="5">
    <source>
        <dbReference type="Proteomes" id="UP000054217"/>
    </source>
</evidence>
<dbReference type="SUPFAM" id="SSF54928">
    <property type="entry name" value="RNA-binding domain, RBD"/>
    <property type="match status" value="1"/>
</dbReference>
<dbReference type="PANTHER" id="PTHR18806">
    <property type="entry name" value="RBM25 PROTEIN"/>
    <property type="match status" value="1"/>
</dbReference>
<dbReference type="InterPro" id="IPR000504">
    <property type="entry name" value="RRM_dom"/>
</dbReference>
<dbReference type="InterPro" id="IPR034268">
    <property type="entry name" value="RBM25_RRM"/>
</dbReference>
<dbReference type="GO" id="GO:0003729">
    <property type="term" value="F:mRNA binding"/>
    <property type="evidence" value="ECO:0007669"/>
    <property type="project" value="TreeGrafter"/>
</dbReference>
<protein>
    <recommendedName>
        <fullName evidence="3">RRM domain-containing protein</fullName>
    </recommendedName>
</protein>
<reference evidence="5" key="2">
    <citation type="submission" date="2015-01" db="EMBL/GenBank/DDBJ databases">
        <title>Evolutionary Origins and Diversification of the Mycorrhizal Mutualists.</title>
        <authorList>
            <consortium name="DOE Joint Genome Institute"/>
            <consortium name="Mycorrhizal Genomics Consortium"/>
            <person name="Kohler A."/>
            <person name="Kuo A."/>
            <person name="Nagy L.G."/>
            <person name="Floudas D."/>
            <person name="Copeland A."/>
            <person name="Barry K.W."/>
            <person name="Cichocki N."/>
            <person name="Veneault-Fourrey C."/>
            <person name="LaButti K."/>
            <person name="Lindquist E.A."/>
            <person name="Lipzen A."/>
            <person name="Lundell T."/>
            <person name="Morin E."/>
            <person name="Murat C."/>
            <person name="Riley R."/>
            <person name="Ohm R."/>
            <person name="Sun H."/>
            <person name="Tunlid A."/>
            <person name="Henrissat B."/>
            <person name="Grigoriev I.V."/>
            <person name="Hibbett D.S."/>
            <person name="Martin F."/>
        </authorList>
    </citation>
    <scope>NUCLEOTIDE SEQUENCE [LARGE SCALE GENOMIC DNA]</scope>
    <source>
        <strain evidence="5">Marx 270</strain>
    </source>
</reference>
<feature type="region of interest" description="Disordered" evidence="2">
    <location>
        <begin position="1"/>
        <end position="25"/>
    </location>
</feature>
<dbReference type="Gene3D" id="3.30.70.330">
    <property type="match status" value="1"/>
</dbReference>
<feature type="non-terminal residue" evidence="4">
    <location>
        <position position="253"/>
    </location>
</feature>
<dbReference type="HOGENOM" id="CLU_1100697_0_0_1"/>
<evidence type="ECO:0000313" key="4">
    <source>
        <dbReference type="EMBL" id="KIO02958.1"/>
    </source>
</evidence>
<evidence type="ECO:0000256" key="1">
    <source>
        <dbReference type="PROSITE-ProRule" id="PRU00176"/>
    </source>
</evidence>
<dbReference type="InterPro" id="IPR052768">
    <property type="entry name" value="RBM25"/>
</dbReference>
<dbReference type="EMBL" id="KN831979">
    <property type="protein sequence ID" value="KIO02958.1"/>
    <property type="molecule type" value="Genomic_DNA"/>
</dbReference>
<dbReference type="AlphaFoldDB" id="A0A0C3J1L0"/>
<organism evidence="4 5">
    <name type="scientific">Pisolithus tinctorius Marx 270</name>
    <dbReference type="NCBI Taxonomy" id="870435"/>
    <lineage>
        <taxon>Eukaryota</taxon>
        <taxon>Fungi</taxon>
        <taxon>Dikarya</taxon>
        <taxon>Basidiomycota</taxon>
        <taxon>Agaricomycotina</taxon>
        <taxon>Agaricomycetes</taxon>
        <taxon>Agaricomycetidae</taxon>
        <taxon>Boletales</taxon>
        <taxon>Sclerodermatineae</taxon>
        <taxon>Pisolithaceae</taxon>
        <taxon>Pisolithus</taxon>
    </lineage>
</organism>
<gene>
    <name evidence="4" type="ORF">M404DRAFT_638155</name>
</gene>